<dbReference type="AlphaFoldDB" id="A0A4Q2DIW7"/>
<keyword evidence="3" id="KW-1185">Reference proteome</keyword>
<dbReference type="Proteomes" id="UP000290288">
    <property type="component" value="Unassembled WGS sequence"/>
</dbReference>
<evidence type="ECO:0000256" key="1">
    <source>
        <dbReference type="SAM" id="MobiDB-lite"/>
    </source>
</evidence>
<sequence length="532" mass="60009">MSLQGKRPRRSGGSTTGELTPTAVWRESKKPRILSRVHTTLQDIRDPTVKSARRNELSREEKAVLDELATATSPRSKHYPNIGKGRPSRPIAPLVQDFGRIPTVSHMIEILEKEFIVSDTDDEDDAPGIATTSNVKLDGDTPSVEREDSEREDPTRLESTDSDEDDEDWTDDEEDPSCPGSSDKYSVEDESLGYITSEDGSVLGEVVSEAILEASLEDLKISDNSELAGMDRAKKRNILQNVDLAYLRRLQLKKLIDEIDVGTVLMDRLDQDLRRHGLTAASLLRMMELTDTLLSGSFVHPVLARGILIPNDIDLFTDVESFGMVLSYLKKKGYSHRRQIYPQPQSPRRQGYGMNLQGIRLIFELRNKKAYKVNVIVSSGRPLLPILQFHSTPVMNYISHHGVVLLYDITLYQFGIVNRVDPPARVQRCLAKYERRGFDISDRFWEEHTCRIDGCCSQTIRSLFDRDVVHVRFPDMAEIPHDELRKREANIAVWRLASGAACKAATNDTAGFAVCDSDYSGKQQLETMDDED</sequence>
<organism evidence="2 3">
    <name type="scientific">Candolleomyces aberdarensis</name>
    <dbReference type="NCBI Taxonomy" id="2316362"/>
    <lineage>
        <taxon>Eukaryota</taxon>
        <taxon>Fungi</taxon>
        <taxon>Dikarya</taxon>
        <taxon>Basidiomycota</taxon>
        <taxon>Agaricomycotina</taxon>
        <taxon>Agaricomycetes</taxon>
        <taxon>Agaricomycetidae</taxon>
        <taxon>Agaricales</taxon>
        <taxon>Agaricineae</taxon>
        <taxon>Psathyrellaceae</taxon>
        <taxon>Candolleomyces</taxon>
    </lineage>
</organism>
<proteinExistence type="predicted"/>
<evidence type="ECO:0000313" key="2">
    <source>
        <dbReference type="EMBL" id="RXW19086.1"/>
    </source>
</evidence>
<feature type="compositionally biased region" description="Basic residues" evidence="1">
    <location>
        <begin position="1"/>
        <end position="10"/>
    </location>
</feature>
<dbReference type="OrthoDB" id="3067340at2759"/>
<evidence type="ECO:0000313" key="3">
    <source>
        <dbReference type="Proteomes" id="UP000290288"/>
    </source>
</evidence>
<name>A0A4Q2DIW7_9AGAR</name>
<feature type="region of interest" description="Disordered" evidence="1">
    <location>
        <begin position="68"/>
        <end position="90"/>
    </location>
</feature>
<dbReference type="EMBL" id="SDEE01000222">
    <property type="protein sequence ID" value="RXW19086.1"/>
    <property type="molecule type" value="Genomic_DNA"/>
</dbReference>
<feature type="compositionally biased region" description="Acidic residues" evidence="1">
    <location>
        <begin position="160"/>
        <end position="176"/>
    </location>
</feature>
<reference evidence="2 3" key="1">
    <citation type="submission" date="2019-01" db="EMBL/GenBank/DDBJ databases">
        <title>Draft genome sequence of Psathyrella aberdarensis IHI B618.</title>
        <authorList>
            <person name="Buettner E."/>
            <person name="Kellner H."/>
        </authorList>
    </citation>
    <scope>NUCLEOTIDE SEQUENCE [LARGE SCALE GENOMIC DNA]</scope>
    <source>
        <strain evidence="2 3">IHI B618</strain>
    </source>
</reference>
<gene>
    <name evidence="2" type="ORF">EST38_g6764</name>
</gene>
<feature type="compositionally biased region" description="Basic and acidic residues" evidence="1">
    <location>
        <begin position="137"/>
        <end position="159"/>
    </location>
</feature>
<comment type="caution">
    <text evidence="2">The sequence shown here is derived from an EMBL/GenBank/DDBJ whole genome shotgun (WGS) entry which is preliminary data.</text>
</comment>
<accession>A0A4Q2DIW7</accession>
<feature type="region of interest" description="Disordered" evidence="1">
    <location>
        <begin position="119"/>
        <end position="187"/>
    </location>
</feature>
<feature type="region of interest" description="Disordered" evidence="1">
    <location>
        <begin position="1"/>
        <end position="31"/>
    </location>
</feature>
<protein>
    <submittedName>
        <fullName evidence="2">Uncharacterized protein</fullName>
    </submittedName>
</protein>